<keyword evidence="5" id="KW-1185">Reference proteome</keyword>
<dbReference type="GO" id="GO:0003877">
    <property type="term" value="F:ATP:ADP adenylyltransferase activity"/>
    <property type="evidence" value="ECO:0007669"/>
    <property type="project" value="InterPro"/>
</dbReference>
<accession>A0A8H8DCI5</accession>
<dbReference type="GeneID" id="93650439"/>
<evidence type="ECO:0000259" key="2">
    <source>
        <dbReference type="Pfam" id="PF09830"/>
    </source>
</evidence>
<feature type="domain" description="Ap4A phosphorylase 1/2 N-terminal" evidence="3">
    <location>
        <begin position="64"/>
        <end position="169"/>
    </location>
</feature>
<dbReference type="Pfam" id="PF19327">
    <property type="entry name" value="Ap4A_phos_N"/>
    <property type="match status" value="1"/>
</dbReference>
<feature type="domain" description="ATP adenylyltransferase C-terminal" evidence="2">
    <location>
        <begin position="198"/>
        <end position="303"/>
    </location>
</feature>
<protein>
    <submittedName>
        <fullName evidence="4">APA2</fullName>
    </submittedName>
</protein>
<dbReference type="SUPFAM" id="SSF54197">
    <property type="entry name" value="HIT-like"/>
    <property type="match status" value="1"/>
</dbReference>
<dbReference type="InterPro" id="IPR036265">
    <property type="entry name" value="HIT-like_sf"/>
</dbReference>
<sequence length="316" mass="36110">MSTYNLPATFYTSLSEKYQQALDAKAILFNGDAVVNEIDSIPVGDKTANIQLTMLTSLMHRPEKGDRNSNPFEKPEPELTILDEYGPDNEFKLVFNKFPVISKHFLMVTREFKHQDTPLSETELYATYSILSELSKQSPVDEDWFAFYNCGPESGASQPHKHVQFMKAPPRDKFESYADVLSENTSVPANAKNPLQDKNIPFAHYLIRLDENEVDEESLATTFVSLFQHSMNVLRENDQKHISFNFIMTKKYMLMVPRSVSKYEDKLGINACGVYGLILCKNQELFDMVKEIGPLNILKEVCLSNASELHVDEYSY</sequence>
<proteinExistence type="predicted"/>
<evidence type="ECO:0000313" key="5">
    <source>
        <dbReference type="Proteomes" id="UP000669133"/>
    </source>
</evidence>
<dbReference type="OrthoDB" id="10267950at2759"/>
<name>A0A8H8DCI5_9ASCO</name>
<dbReference type="InterPro" id="IPR045759">
    <property type="entry name" value="Ap4A_phos1/2_N"/>
</dbReference>
<dbReference type="EMBL" id="JAEOAQ010000002">
    <property type="protein sequence ID" value="KAG5419930.1"/>
    <property type="molecule type" value="Genomic_DNA"/>
</dbReference>
<dbReference type="GO" id="GO:0005524">
    <property type="term" value="F:ATP binding"/>
    <property type="evidence" value="ECO:0007669"/>
    <property type="project" value="InterPro"/>
</dbReference>
<evidence type="ECO:0000256" key="1">
    <source>
        <dbReference type="PIRSR" id="PIRSR000846-1"/>
    </source>
</evidence>
<dbReference type="Pfam" id="PF09830">
    <property type="entry name" value="ATP_transf"/>
    <property type="match status" value="1"/>
</dbReference>
<dbReference type="AlphaFoldDB" id="A0A8H8DCI5"/>
<dbReference type="Gene3D" id="3.30.428.70">
    <property type="match status" value="1"/>
</dbReference>
<gene>
    <name evidence="4" type="ORF">I9W82_001810</name>
</gene>
<dbReference type="GO" id="GO:0009117">
    <property type="term" value="P:nucleotide metabolic process"/>
    <property type="evidence" value="ECO:0007669"/>
    <property type="project" value="InterPro"/>
</dbReference>
<dbReference type="Proteomes" id="UP000669133">
    <property type="component" value="Unassembled WGS sequence"/>
</dbReference>
<reference evidence="4 5" key="1">
    <citation type="submission" date="2020-12" db="EMBL/GenBank/DDBJ databases">
        <title>Effect of drift, selection, and recombination on the evolution of hybrid genomes in Candida yeast pathogens.</title>
        <authorList>
            <person name="Mixao V."/>
            <person name="Ksiezopolska E."/>
            <person name="Saus E."/>
            <person name="Boekhout T."/>
            <person name="Gacser A."/>
            <person name="Gabaldon T."/>
        </authorList>
    </citation>
    <scope>NUCLEOTIDE SEQUENCE [LARGE SCALE GENOMIC DNA]</scope>
    <source>
        <strain evidence="4 5">BP57</strain>
    </source>
</reference>
<dbReference type="PIRSF" id="PIRSF000846">
    <property type="entry name" value="ATP_adenylyltr"/>
    <property type="match status" value="1"/>
</dbReference>
<dbReference type="InterPro" id="IPR043171">
    <property type="entry name" value="Ap4A_phos1/2-like"/>
</dbReference>
<feature type="active site" description="Nucleophile" evidence="1">
    <location>
        <position position="162"/>
    </location>
</feature>
<organism evidence="4 5">
    <name type="scientific">Candida metapsilosis</name>
    <dbReference type="NCBI Taxonomy" id="273372"/>
    <lineage>
        <taxon>Eukaryota</taxon>
        <taxon>Fungi</taxon>
        <taxon>Dikarya</taxon>
        <taxon>Ascomycota</taxon>
        <taxon>Saccharomycotina</taxon>
        <taxon>Pichiomycetes</taxon>
        <taxon>Debaryomycetaceae</taxon>
        <taxon>Candida/Lodderomyces clade</taxon>
        <taxon>Candida</taxon>
    </lineage>
</organism>
<evidence type="ECO:0000259" key="3">
    <source>
        <dbReference type="Pfam" id="PF19327"/>
    </source>
</evidence>
<comment type="caution">
    <text evidence="4">The sequence shown here is derived from an EMBL/GenBank/DDBJ whole genome shotgun (WGS) entry which is preliminary data.</text>
</comment>
<evidence type="ECO:0000313" key="4">
    <source>
        <dbReference type="EMBL" id="KAG5419930.1"/>
    </source>
</evidence>
<dbReference type="PANTHER" id="PTHR38420:SF1">
    <property type="entry name" value="PUTATIVE (AFU_ORTHOLOGUE AFUA_5G14690)-RELATED"/>
    <property type="match status" value="1"/>
</dbReference>
<dbReference type="RefSeq" id="XP_067549046.1">
    <property type="nucleotide sequence ID" value="XM_067690597.1"/>
</dbReference>
<dbReference type="PANTHER" id="PTHR38420">
    <property type="entry name" value="AP-4-A PHOSPHORYLASE II"/>
    <property type="match status" value="1"/>
</dbReference>
<dbReference type="InterPro" id="IPR009163">
    <property type="entry name" value="Ap4A_phos1/2"/>
</dbReference>
<dbReference type="InterPro" id="IPR019200">
    <property type="entry name" value="ATP_adenylylTrfase_C"/>
</dbReference>